<dbReference type="PANTHER" id="PTHR37031">
    <property type="entry name" value="METALLOPHOSPHATASE BINDING DOMAIN PROTEIN"/>
    <property type="match status" value="1"/>
</dbReference>
<name>A0ABW3G555_9NOCA</name>
<evidence type="ECO:0000259" key="1">
    <source>
        <dbReference type="Pfam" id="PF09423"/>
    </source>
</evidence>
<dbReference type="Pfam" id="PF25077">
    <property type="entry name" value="DUF7800"/>
    <property type="match status" value="1"/>
</dbReference>
<evidence type="ECO:0000313" key="3">
    <source>
        <dbReference type="EMBL" id="MFD0925570.1"/>
    </source>
</evidence>
<accession>A0ABW3G555</accession>
<dbReference type="EMBL" id="JBHTIL010000001">
    <property type="protein sequence ID" value="MFD0925570.1"/>
    <property type="molecule type" value="Genomic_DNA"/>
</dbReference>
<dbReference type="GO" id="GO:0004035">
    <property type="term" value="F:alkaline phosphatase activity"/>
    <property type="evidence" value="ECO:0007669"/>
    <property type="project" value="UniProtKB-EC"/>
</dbReference>
<evidence type="ECO:0000313" key="4">
    <source>
        <dbReference type="Proteomes" id="UP001597068"/>
    </source>
</evidence>
<gene>
    <name evidence="3" type="ORF">ACFQ04_07445</name>
</gene>
<dbReference type="SUPFAM" id="SSF56300">
    <property type="entry name" value="Metallo-dependent phosphatases"/>
    <property type="match status" value="1"/>
</dbReference>
<keyword evidence="3" id="KW-0378">Hydrolase</keyword>
<keyword evidence="4" id="KW-1185">Reference proteome</keyword>
<feature type="domain" description="DUF7800" evidence="2">
    <location>
        <begin position="3"/>
        <end position="90"/>
    </location>
</feature>
<dbReference type="InterPro" id="IPR038607">
    <property type="entry name" value="PhoD-like_sf"/>
</dbReference>
<protein>
    <submittedName>
        <fullName evidence="3">Alkaline phosphatase D family protein</fullName>
        <ecNumber evidence="3">3.1.3.1</ecNumber>
    </submittedName>
</protein>
<comment type="caution">
    <text evidence="3">The sequence shown here is derived from an EMBL/GenBank/DDBJ whole genome shotgun (WGS) entry which is preliminary data.</text>
</comment>
<evidence type="ECO:0000259" key="2">
    <source>
        <dbReference type="Pfam" id="PF25077"/>
    </source>
</evidence>
<dbReference type="Gene3D" id="3.60.21.70">
    <property type="entry name" value="PhoD-like phosphatase"/>
    <property type="match status" value="1"/>
</dbReference>
<dbReference type="Pfam" id="PF09423">
    <property type="entry name" value="PhoD"/>
    <property type="match status" value="1"/>
</dbReference>
<dbReference type="InterPro" id="IPR056702">
    <property type="entry name" value="DUF7800"/>
</dbReference>
<dbReference type="RefSeq" id="WP_253646490.1">
    <property type="nucleotide sequence ID" value="NZ_BAAAMO010000002.1"/>
</dbReference>
<dbReference type="CDD" id="cd07389">
    <property type="entry name" value="MPP_PhoD"/>
    <property type="match status" value="1"/>
</dbReference>
<dbReference type="EC" id="3.1.3.1" evidence="3"/>
<dbReference type="Proteomes" id="UP001597068">
    <property type="component" value="Unassembled WGS sequence"/>
</dbReference>
<proteinExistence type="predicted"/>
<dbReference type="InterPro" id="IPR029052">
    <property type="entry name" value="Metallo-depent_PP-like"/>
</dbReference>
<reference evidence="4" key="1">
    <citation type="journal article" date="2019" name="Int. J. Syst. Evol. Microbiol.">
        <title>The Global Catalogue of Microorganisms (GCM) 10K type strain sequencing project: providing services to taxonomists for standard genome sequencing and annotation.</title>
        <authorList>
            <consortium name="The Broad Institute Genomics Platform"/>
            <consortium name="The Broad Institute Genome Sequencing Center for Infectious Disease"/>
            <person name="Wu L."/>
            <person name="Ma J."/>
        </authorList>
    </citation>
    <scope>NUCLEOTIDE SEQUENCE [LARGE SCALE GENOMIC DNA]</scope>
    <source>
        <strain evidence="4">CCUG 50873</strain>
    </source>
</reference>
<dbReference type="PANTHER" id="PTHR37031:SF2">
    <property type="entry name" value="PHOD-LIKE PHOSPHATASE METALLOPHOSPHATASE DOMAIN-CONTAINING PROTEIN"/>
    <property type="match status" value="1"/>
</dbReference>
<sequence>MAPSLVLGPILRFVDESRATIWVETDQPCDVTVETAVGVHATAETWGVGGHHFALVAVRDLPADTLIDYSVRLGVRGDEPVDVWPPADVPCHLRTSGADRRPSIAFGSCRRGENHDSESLARVGADALTGLAARVRTEAVERHPDLLLFLGDQVYADDPSREVLAHLRRHRAAHSPDPDLTTEVRDEICDFEEYTWLYHESWGSPAVRGLMACVPSCMILDDHDLRDDWNSSWSWRQETSAKPWWRRRVIGAFTSYWIYQHLGNLDPDMLDREHLYSTVRFAVDDDERERILADFAVRADAEPSTARWSFVRDLGPLRLVMIDSRCSRELTPDRRGILDDAEWKWVVQAATERPARHLVFGTSLPYLMLPALHHLEQWDEAVAQGAWGRLGARVGEKARLALDLEHWGAFDASFRDMARLVADLSDGPQAPASVTWVSGDVHCSYIAEAQLTDGARHGRTGLFQLTMSPFRNPLERPVRVVNRLAVRKPLVRLMRRLARSAGVADLPVEWDTTAGPWFDNGVMTLAVDGDDVTVRVEHAFTAPDGTQRLSSTHQQRLTPQS</sequence>
<dbReference type="InterPro" id="IPR018946">
    <property type="entry name" value="PhoD-like_MPP"/>
</dbReference>
<organism evidence="3 4">
    <name type="scientific">Williamsia deligens</name>
    <dbReference type="NCBI Taxonomy" id="321325"/>
    <lineage>
        <taxon>Bacteria</taxon>
        <taxon>Bacillati</taxon>
        <taxon>Actinomycetota</taxon>
        <taxon>Actinomycetes</taxon>
        <taxon>Mycobacteriales</taxon>
        <taxon>Nocardiaceae</taxon>
        <taxon>Williamsia</taxon>
    </lineage>
</organism>
<feature type="domain" description="PhoD-like phosphatase metallophosphatase" evidence="1">
    <location>
        <begin position="138"/>
        <end position="449"/>
    </location>
</feature>